<evidence type="ECO:0000259" key="4">
    <source>
        <dbReference type="Pfam" id="PF00150"/>
    </source>
</evidence>
<keyword evidence="1 3" id="KW-0378">Hydrolase</keyword>
<feature type="non-terminal residue" evidence="5">
    <location>
        <position position="1"/>
    </location>
</feature>
<dbReference type="RefSeq" id="WP_146090183.1">
    <property type="nucleotide sequence ID" value="NZ_MDEJ01000040.1"/>
</dbReference>
<reference evidence="6" key="1">
    <citation type="submission" date="2016-08" db="EMBL/GenBank/DDBJ databases">
        <authorList>
            <person name="Merda D."/>
            <person name="Briand M."/>
            <person name="Taghouti G."/>
            <person name="Carrere S."/>
            <person name="Gouzy J."/>
            <person name="Portier P."/>
            <person name="Jacques M.-A."/>
            <person name="Fischer-Le Saux M."/>
        </authorList>
    </citation>
    <scope>NUCLEOTIDE SEQUENCE [LARGE SCALE GENOMIC DNA]</scope>
    <source>
        <strain evidence="6">CFBP1817</strain>
    </source>
</reference>
<dbReference type="Gene3D" id="3.20.20.80">
    <property type="entry name" value="Glycosidases"/>
    <property type="match status" value="1"/>
</dbReference>
<name>A0A2S7EQZ6_9XANT</name>
<dbReference type="PANTHER" id="PTHR34142:SF1">
    <property type="entry name" value="GLYCOSIDE HYDROLASE FAMILY 5 DOMAIN-CONTAINING PROTEIN"/>
    <property type="match status" value="1"/>
</dbReference>
<evidence type="ECO:0000256" key="1">
    <source>
        <dbReference type="ARBA" id="ARBA00022801"/>
    </source>
</evidence>
<comment type="caution">
    <text evidence="5">The sequence shown here is derived from an EMBL/GenBank/DDBJ whole genome shotgun (WGS) entry which is preliminary data.</text>
</comment>
<keyword evidence="6" id="KW-1185">Reference proteome</keyword>
<evidence type="ECO:0000256" key="3">
    <source>
        <dbReference type="RuleBase" id="RU361153"/>
    </source>
</evidence>
<dbReference type="Pfam" id="PF00150">
    <property type="entry name" value="Cellulase"/>
    <property type="match status" value="1"/>
</dbReference>
<sequence length="139" mass="15544">AITHTARTRLQPDGHGLKNVGIPQYLDADSSGTSNVCVSATVGAERLRKFTEWLRLNHRRGFLGEFGTGNNTVCNEALKGMLRYMETNADVWLGWTCWTAGSWWNVSYEYSVQPNKDGTDRPQMSILSPNAVYATRFSP</sequence>
<dbReference type="SUPFAM" id="SSF51445">
    <property type="entry name" value="(Trans)glycosidases"/>
    <property type="match status" value="1"/>
</dbReference>
<accession>A0A2S7EQZ6</accession>
<dbReference type="PANTHER" id="PTHR34142">
    <property type="entry name" value="ENDO-BETA-1,4-GLUCANASE A"/>
    <property type="match status" value="1"/>
</dbReference>
<evidence type="ECO:0000313" key="6">
    <source>
        <dbReference type="Proteomes" id="UP000239939"/>
    </source>
</evidence>
<dbReference type="Proteomes" id="UP000239939">
    <property type="component" value="Unassembled WGS sequence"/>
</dbReference>
<evidence type="ECO:0000256" key="2">
    <source>
        <dbReference type="ARBA" id="ARBA00023295"/>
    </source>
</evidence>
<dbReference type="OrthoDB" id="6769681at2"/>
<dbReference type="AlphaFoldDB" id="A0A2S7EQZ6"/>
<dbReference type="GO" id="GO:0009251">
    <property type="term" value="P:glucan catabolic process"/>
    <property type="evidence" value="ECO:0007669"/>
    <property type="project" value="TreeGrafter"/>
</dbReference>
<feature type="domain" description="Glycoside hydrolase family 5" evidence="4">
    <location>
        <begin position="24"/>
        <end position="100"/>
    </location>
</feature>
<proteinExistence type="inferred from homology"/>
<dbReference type="EMBL" id="MDEJ01000040">
    <property type="protein sequence ID" value="PPU95543.1"/>
    <property type="molecule type" value="Genomic_DNA"/>
</dbReference>
<dbReference type="InterPro" id="IPR017853">
    <property type="entry name" value="GH"/>
</dbReference>
<evidence type="ECO:0000313" key="5">
    <source>
        <dbReference type="EMBL" id="PPU95543.1"/>
    </source>
</evidence>
<organism evidence="5 6">
    <name type="scientific">Xanthomonas populi</name>
    <dbReference type="NCBI Taxonomy" id="53414"/>
    <lineage>
        <taxon>Bacteria</taxon>
        <taxon>Pseudomonadati</taxon>
        <taxon>Pseudomonadota</taxon>
        <taxon>Gammaproteobacteria</taxon>
        <taxon>Lysobacterales</taxon>
        <taxon>Lysobacteraceae</taxon>
        <taxon>Xanthomonas</taxon>
    </lineage>
</organism>
<protein>
    <recommendedName>
        <fullName evidence="4">Glycoside hydrolase family 5 domain-containing protein</fullName>
    </recommendedName>
</protein>
<dbReference type="InterPro" id="IPR001547">
    <property type="entry name" value="Glyco_hydro_5"/>
</dbReference>
<dbReference type="GO" id="GO:0004553">
    <property type="term" value="F:hydrolase activity, hydrolyzing O-glycosyl compounds"/>
    <property type="evidence" value="ECO:0007669"/>
    <property type="project" value="InterPro"/>
</dbReference>
<comment type="similarity">
    <text evidence="3">Belongs to the glycosyl hydrolase 5 (cellulase A) family.</text>
</comment>
<gene>
    <name evidence="5" type="ORF">XpopCFBP1817_08565</name>
</gene>
<keyword evidence="2 3" id="KW-0326">Glycosidase</keyword>